<accession>A0A9K3D292</accession>
<name>A0A9K3D292_9EUKA</name>
<feature type="compositionally biased region" description="Low complexity" evidence="1">
    <location>
        <begin position="139"/>
        <end position="150"/>
    </location>
</feature>
<protein>
    <submittedName>
        <fullName evidence="2">Uncharacterized protein</fullName>
    </submittedName>
</protein>
<evidence type="ECO:0000313" key="2">
    <source>
        <dbReference type="EMBL" id="GIQ86483.1"/>
    </source>
</evidence>
<proteinExistence type="predicted"/>
<sequence length="570" mass="61674">MFSGSSPFTEDFEGRSVSQDGYWGEDLRDDDKQEQDLALNLNVYGSSGSSQAASIPSNPYPPGLVDKEQSLTFTTHKDTMPADLGPSLPLTGIPPIPPISATPFVPQGGYMGPHDMGQNPLLMRAYSSDQVFRPHPALQQQQTRQAQSARGSGPQPGYASLYHPGQQAGHPDRGMYMDARQHQSMVNTGAHSAQNMGQYQAMPPMPQMGMGGGMPGPREQQLSSPRPSSMESNPDAAISQQKMYQQSSRLQSPTFGGLYLHPFLRQGAAMTGLTDLWGPPLSVLKTIMLGSHVVASADVPLAALALGMLQRSHTQTTAGPQIIVMVPLRDIVPPVGAIFRQICAPSDLRVHMAGISEGDITQAEVVVATVGRLQRIATTRPAVYRRVKGCLCLWAEQTLYRGLRDQVSSIIGVLPKDTQTVLTVAQADPPLLAHLRMLMRGRGDLITRYVRVLTRGDRVSQVIVQPSQTQSMEASVALLCACANQCHRRTIVVAPKSQHAAIRAAFEAETPEVGPVVTYTGDERIPKESPVIVLTSDSHITMCDKPKEDGDGEWTPAHLAMQKIDFVLAV</sequence>
<feature type="region of interest" description="Disordered" evidence="1">
    <location>
        <begin position="1"/>
        <end position="33"/>
    </location>
</feature>
<evidence type="ECO:0000256" key="1">
    <source>
        <dbReference type="SAM" id="MobiDB-lite"/>
    </source>
</evidence>
<organism evidence="2 3">
    <name type="scientific">Kipferlia bialata</name>
    <dbReference type="NCBI Taxonomy" id="797122"/>
    <lineage>
        <taxon>Eukaryota</taxon>
        <taxon>Metamonada</taxon>
        <taxon>Carpediemonas-like organisms</taxon>
        <taxon>Kipferlia</taxon>
    </lineage>
</organism>
<feature type="compositionally biased region" description="Polar residues" evidence="1">
    <location>
        <begin position="220"/>
        <end position="246"/>
    </location>
</feature>
<feature type="region of interest" description="Disordered" evidence="1">
    <location>
        <begin position="136"/>
        <end position="174"/>
    </location>
</feature>
<dbReference type="SUPFAM" id="SSF52540">
    <property type="entry name" value="P-loop containing nucleoside triphosphate hydrolases"/>
    <property type="match status" value="1"/>
</dbReference>
<dbReference type="EMBL" id="BDIP01002561">
    <property type="protein sequence ID" value="GIQ86483.1"/>
    <property type="molecule type" value="Genomic_DNA"/>
</dbReference>
<comment type="caution">
    <text evidence="2">The sequence shown here is derived from an EMBL/GenBank/DDBJ whole genome shotgun (WGS) entry which is preliminary data.</text>
</comment>
<dbReference type="InterPro" id="IPR027417">
    <property type="entry name" value="P-loop_NTPase"/>
</dbReference>
<gene>
    <name evidence="2" type="ORF">KIPB_008347</name>
</gene>
<reference evidence="2 3" key="1">
    <citation type="journal article" date="2018" name="PLoS ONE">
        <title>The draft genome of Kipferlia bialata reveals reductive genome evolution in fornicate parasites.</title>
        <authorList>
            <person name="Tanifuji G."/>
            <person name="Takabayashi S."/>
            <person name="Kume K."/>
            <person name="Takagi M."/>
            <person name="Nakayama T."/>
            <person name="Kamikawa R."/>
            <person name="Inagaki Y."/>
            <person name="Hashimoto T."/>
        </authorList>
    </citation>
    <scope>NUCLEOTIDE SEQUENCE [LARGE SCALE GENOMIC DNA]</scope>
    <source>
        <strain evidence="2">NY0173</strain>
    </source>
</reference>
<feature type="region of interest" description="Disordered" evidence="1">
    <location>
        <begin position="45"/>
        <end position="66"/>
    </location>
</feature>
<feature type="region of interest" description="Disordered" evidence="1">
    <location>
        <begin position="201"/>
        <end position="246"/>
    </location>
</feature>
<dbReference type="Proteomes" id="UP000265618">
    <property type="component" value="Unassembled WGS sequence"/>
</dbReference>
<evidence type="ECO:0000313" key="3">
    <source>
        <dbReference type="Proteomes" id="UP000265618"/>
    </source>
</evidence>
<keyword evidence="3" id="KW-1185">Reference proteome</keyword>
<feature type="non-terminal residue" evidence="2">
    <location>
        <position position="1"/>
    </location>
</feature>
<feature type="compositionally biased region" description="Low complexity" evidence="1">
    <location>
        <begin position="45"/>
        <end position="54"/>
    </location>
</feature>
<dbReference type="Gene3D" id="3.40.50.300">
    <property type="entry name" value="P-loop containing nucleotide triphosphate hydrolases"/>
    <property type="match status" value="1"/>
</dbReference>
<dbReference type="AlphaFoldDB" id="A0A9K3D292"/>